<dbReference type="InterPro" id="IPR002123">
    <property type="entry name" value="Plipid/glycerol_acylTrfase"/>
</dbReference>
<keyword evidence="3" id="KW-1185">Reference proteome</keyword>
<dbReference type="RefSeq" id="WP_273641802.1">
    <property type="nucleotide sequence ID" value="NZ_JAQQXP010000002.1"/>
</dbReference>
<dbReference type="PANTHER" id="PTHR30068">
    <property type="entry name" value="URONATE ISOMERASE"/>
    <property type="match status" value="1"/>
</dbReference>
<comment type="caution">
    <text evidence="2">The sequence shown here is derived from an EMBL/GenBank/DDBJ whole genome shotgun (WGS) entry which is preliminary data.</text>
</comment>
<keyword evidence="2" id="KW-0012">Acyltransferase</keyword>
<evidence type="ECO:0000313" key="3">
    <source>
        <dbReference type="Proteomes" id="UP001218788"/>
    </source>
</evidence>
<name>A0ABT5L4P7_9ALTE</name>
<dbReference type="PANTHER" id="PTHR30068:SF3">
    <property type="entry name" value="PHOSPHOLIPID_GLYCEROL ACYLTRANSFERASE DOMAIN-CONTAINING PROTEIN"/>
    <property type="match status" value="1"/>
</dbReference>
<proteinExistence type="predicted"/>
<evidence type="ECO:0000259" key="1">
    <source>
        <dbReference type="Pfam" id="PF01553"/>
    </source>
</evidence>
<accession>A0ABT5L4P7</accession>
<feature type="domain" description="Phospholipid/glycerol acyltransferase" evidence="1">
    <location>
        <begin position="92"/>
        <end position="203"/>
    </location>
</feature>
<dbReference type="Proteomes" id="UP001218788">
    <property type="component" value="Unassembled WGS sequence"/>
</dbReference>
<dbReference type="Pfam" id="PF01553">
    <property type="entry name" value="Acyltransferase"/>
    <property type="match status" value="1"/>
</dbReference>
<evidence type="ECO:0000313" key="2">
    <source>
        <dbReference type="EMBL" id="MDC8832017.1"/>
    </source>
</evidence>
<dbReference type="GO" id="GO:0016746">
    <property type="term" value="F:acyltransferase activity"/>
    <property type="evidence" value="ECO:0007669"/>
    <property type="project" value="UniProtKB-KW"/>
</dbReference>
<sequence length="368" mass="41558">MLTNSDSYHDIRPYNDSEVPAAIERLINDQAFIDAIVSHRFERSPKWLSSLLGPFVKILLRIKWRKFKSVAHIQDEVGRFMETLLQRTSDGVTVKGLDKLDPTKAYIFISNHRDIAMDPALVNFALHSAGHNTALIAFGDNLLKKPSATELMKLNKGFVVKRSAKKPRELLKALTQLSNFIKDALQSNQSVWIAQREGRAKDGMDFTDPAILKMFYMAGKQQKLEFADYMKSLNIVPVAIAYENDPCDIAKANELYQVNHHGQYNKTEFEDIDSIVKGIVGHKGRLTVTFGSVIDDDFTTPAELASQIDAQIHRNYQLYPINYLAANQQHGEITAECRARLDDKLSQLPAEAHPYLLANYANPVNNAR</sequence>
<keyword evidence="2" id="KW-0808">Transferase</keyword>
<gene>
    <name evidence="2" type="ORF">OIK42_14760</name>
</gene>
<organism evidence="2 3">
    <name type="scientific">Alteromonas gilva</name>
    <dbReference type="NCBI Taxonomy" id="2987522"/>
    <lineage>
        <taxon>Bacteria</taxon>
        <taxon>Pseudomonadati</taxon>
        <taxon>Pseudomonadota</taxon>
        <taxon>Gammaproteobacteria</taxon>
        <taxon>Alteromonadales</taxon>
        <taxon>Alteromonadaceae</taxon>
        <taxon>Alteromonas/Salinimonas group</taxon>
        <taxon>Alteromonas</taxon>
    </lineage>
</organism>
<protein>
    <submittedName>
        <fullName evidence="2">1-acyl-sn-glycerol-3-phosphate acyltransferase</fullName>
    </submittedName>
</protein>
<reference evidence="2 3" key="1">
    <citation type="submission" date="2022-10" db="EMBL/GenBank/DDBJ databases">
        <title>Alteromonas sp. chi3 Genome sequencing.</title>
        <authorList>
            <person name="Park S."/>
        </authorList>
    </citation>
    <scope>NUCLEOTIDE SEQUENCE [LARGE SCALE GENOMIC DNA]</scope>
    <source>
        <strain evidence="3">chi3</strain>
    </source>
</reference>
<dbReference type="EMBL" id="JAQQXP010000002">
    <property type="protein sequence ID" value="MDC8832017.1"/>
    <property type="molecule type" value="Genomic_DNA"/>
</dbReference>
<dbReference type="SUPFAM" id="SSF69593">
    <property type="entry name" value="Glycerol-3-phosphate (1)-acyltransferase"/>
    <property type="match status" value="1"/>
</dbReference>